<dbReference type="EC" id="6.3.2.2" evidence="3 10"/>
<evidence type="ECO:0000256" key="6">
    <source>
        <dbReference type="ARBA" id="ARBA00022741"/>
    </source>
</evidence>
<keyword evidence="6 10" id="KW-0547">Nucleotide-binding</keyword>
<dbReference type="GO" id="GO:0004357">
    <property type="term" value="F:glutamate-cysteine ligase activity"/>
    <property type="evidence" value="ECO:0007669"/>
    <property type="project" value="UniProtKB-UniRule"/>
</dbReference>
<dbReference type="GO" id="GO:0005524">
    <property type="term" value="F:ATP binding"/>
    <property type="evidence" value="ECO:0007669"/>
    <property type="project" value="UniProtKB-UniRule"/>
</dbReference>
<dbReference type="GO" id="GO:0006750">
    <property type="term" value="P:glutathione biosynthetic process"/>
    <property type="evidence" value="ECO:0007669"/>
    <property type="project" value="UniProtKB-UniRule"/>
</dbReference>
<keyword evidence="7 10" id="KW-0067">ATP-binding</keyword>
<evidence type="ECO:0000313" key="11">
    <source>
        <dbReference type="EMBL" id="CAE4656521.1"/>
    </source>
</evidence>
<organism evidence="11">
    <name type="scientific">Alexandrium monilatum</name>
    <dbReference type="NCBI Taxonomy" id="311494"/>
    <lineage>
        <taxon>Eukaryota</taxon>
        <taxon>Sar</taxon>
        <taxon>Alveolata</taxon>
        <taxon>Dinophyceae</taxon>
        <taxon>Gonyaulacales</taxon>
        <taxon>Pyrocystaceae</taxon>
        <taxon>Alexandrium</taxon>
    </lineage>
</organism>
<name>A0A7S4SVE7_9DINO</name>
<evidence type="ECO:0000256" key="10">
    <source>
        <dbReference type="RuleBase" id="RU367135"/>
    </source>
</evidence>
<comment type="similarity">
    <text evidence="2 10">Belongs to the glutamate--cysteine ligase type 3 family.</text>
</comment>
<dbReference type="Gene3D" id="3.30.590.50">
    <property type="match status" value="2"/>
</dbReference>
<evidence type="ECO:0000256" key="7">
    <source>
        <dbReference type="ARBA" id="ARBA00022840"/>
    </source>
</evidence>
<proteinExistence type="inferred from homology"/>
<dbReference type="InterPro" id="IPR004308">
    <property type="entry name" value="GCS"/>
</dbReference>
<dbReference type="Pfam" id="PF03074">
    <property type="entry name" value="GCS"/>
    <property type="match status" value="1"/>
</dbReference>
<evidence type="ECO:0000256" key="1">
    <source>
        <dbReference type="ARBA" id="ARBA00005006"/>
    </source>
</evidence>
<dbReference type="UniPathway" id="UPA00142">
    <property type="reaction ID" value="UER00209"/>
</dbReference>
<comment type="pathway">
    <text evidence="1 10">Sulfur metabolism; glutathione biosynthesis; glutathione from L-cysteine and L-glutamate: step 1/2.</text>
</comment>
<accession>A0A7S4SVE7</accession>
<protein>
    <recommendedName>
        <fullName evidence="3 10">Glutamate--cysteine ligase</fullName>
        <ecNumber evidence="3 10">6.3.2.2</ecNumber>
    </recommendedName>
    <alternativeName>
        <fullName evidence="9 10">Gamma-ECS</fullName>
    </alternativeName>
    <alternativeName>
        <fullName evidence="8 10">Gamma-glutamylcysteine synthetase</fullName>
    </alternativeName>
</protein>
<keyword evidence="4 10" id="KW-0436">Ligase</keyword>
<dbReference type="Gene3D" id="1.10.8.960">
    <property type="match status" value="1"/>
</dbReference>
<evidence type="ECO:0000256" key="4">
    <source>
        <dbReference type="ARBA" id="ARBA00022598"/>
    </source>
</evidence>
<evidence type="ECO:0000256" key="9">
    <source>
        <dbReference type="ARBA" id="ARBA00032122"/>
    </source>
</evidence>
<dbReference type="EMBL" id="HBNR01079717">
    <property type="protein sequence ID" value="CAE4656521.1"/>
    <property type="molecule type" value="Transcribed_RNA"/>
</dbReference>
<keyword evidence="5 10" id="KW-0317">Glutathione biosynthesis</keyword>
<comment type="catalytic activity">
    <reaction evidence="10">
        <text>L-cysteine + L-glutamate + ATP = gamma-L-glutamyl-L-cysteine + ADP + phosphate + H(+)</text>
        <dbReference type="Rhea" id="RHEA:13285"/>
        <dbReference type="ChEBI" id="CHEBI:15378"/>
        <dbReference type="ChEBI" id="CHEBI:29985"/>
        <dbReference type="ChEBI" id="CHEBI:30616"/>
        <dbReference type="ChEBI" id="CHEBI:35235"/>
        <dbReference type="ChEBI" id="CHEBI:43474"/>
        <dbReference type="ChEBI" id="CHEBI:58173"/>
        <dbReference type="ChEBI" id="CHEBI:456216"/>
        <dbReference type="EC" id="6.3.2.2"/>
    </reaction>
</comment>
<evidence type="ECO:0000256" key="3">
    <source>
        <dbReference type="ARBA" id="ARBA00012220"/>
    </source>
</evidence>
<dbReference type="AlphaFoldDB" id="A0A7S4SVE7"/>
<evidence type="ECO:0000256" key="5">
    <source>
        <dbReference type="ARBA" id="ARBA00022684"/>
    </source>
</evidence>
<dbReference type="PANTHER" id="PTHR11164:SF0">
    <property type="entry name" value="GLUTAMATE--CYSTEINE LIGASE CATALYTIC SUBUNIT"/>
    <property type="match status" value="1"/>
</dbReference>
<dbReference type="InterPro" id="IPR014746">
    <property type="entry name" value="Gln_synth/guanido_kin_cat_dom"/>
</dbReference>
<gene>
    <name evidence="11" type="ORF">AMON00008_LOCUS56903</name>
</gene>
<dbReference type="SUPFAM" id="SSF55931">
    <property type="entry name" value="Glutamine synthetase/guanido kinase"/>
    <property type="match status" value="1"/>
</dbReference>
<reference evidence="11" key="1">
    <citation type="submission" date="2021-01" db="EMBL/GenBank/DDBJ databases">
        <authorList>
            <person name="Corre E."/>
            <person name="Pelletier E."/>
            <person name="Niang G."/>
            <person name="Scheremetjew M."/>
            <person name="Finn R."/>
            <person name="Kale V."/>
            <person name="Holt S."/>
            <person name="Cochrane G."/>
            <person name="Meng A."/>
            <person name="Brown T."/>
            <person name="Cohen L."/>
        </authorList>
    </citation>
    <scope>NUCLEOTIDE SEQUENCE</scope>
    <source>
        <strain evidence="11">CCMP3105</strain>
    </source>
</reference>
<evidence type="ECO:0000256" key="8">
    <source>
        <dbReference type="ARBA" id="ARBA00030585"/>
    </source>
</evidence>
<sequence length="683" mass="74028">MGLLKAGAPMTWEDTVERSEYVRRHGVLQFLAAYRRAEAIADDPLYYGDEVEHALLKLDPSRREVRISLRGAEVMQALQAREGQAGEEEEGSLGATWHQEYGSWMLESTPSAPYGSDAGSLVLVERSMRRRRARLQAALAEHEIAPTMVNFPLMGVGEFTVPAAAPGGPASMSSSVPDACINGHPRFGTLTANIRRRRGSRVDVRMPLFRDEATPEFAAGAAGEPSIEMDCMAYGMGMCCLQVTFQGANMDEARLLHDQLAVLAPILLALTAATPIFRGRLAATDARWSAISASVDDRTPAERGDVDPAVEPAVDARMAGGGISRLSKSRYDSISAYIHPASAAHNDVACEVDGAALAQLREGGVDASLARHIAHLFVRDPLVVFEGAVEEVDDERSTEHFESINSTNWQTMRFKPPPVPRSGAPHVGWRTEFRSMEVQLTDFENAAFVAFVMLVSRAILALDLDLLVPLSKVDENMRRAHAADAVGGQEFWFRTDPYGEAGAREMSMDEIMNGREGGFVGLLPLCRQYLELIGCGLETLPRLRQYLGLLEGRAAGRLLTPAAWMRRFVREHPEYRRDSALPPGVAYDLVRACDEIGLGRRACPELLGEVAVEPFAGDGDCAASPGEAAGRVPARNGSSTAARAEGRPTLLRRCLCPPDALAGPCKVHGRRGLAAVPRTASAH</sequence>
<evidence type="ECO:0000256" key="2">
    <source>
        <dbReference type="ARBA" id="ARBA00008100"/>
    </source>
</evidence>
<dbReference type="PANTHER" id="PTHR11164">
    <property type="entry name" value="GLUTAMATE CYSTEINE LIGASE"/>
    <property type="match status" value="1"/>
</dbReference>